<reference evidence="3 4" key="1">
    <citation type="submission" date="2019-06" db="EMBL/GenBank/DDBJ databases">
        <title>Sequencing the genomes of 1000 actinobacteria strains.</title>
        <authorList>
            <person name="Klenk H.-P."/>
        </authorList>
    </citation>
    <scope>NUCLEOTIDE SEQUENCE [LARGE SCALE GENOMIC DNA]</scope>
    <source>
        <strain evidence="3 4">DSM 24683</strain>
    </source>
</reference>
<dbReference type="SUPFAM" id="SSF109854">
    <property type="entry name" value="DinB/YfiT-like putative metalloenzymes"/>
    <property type="match status" value="1"/>
</dbReference>
<proteinExistence type="predicted"/>
<evidence type="ECO:0000313" key="3">
    <source>
        <dbReference type="EMBL" id="TWD84033.1"/>
    </source>
</evidence>
<dbReference type="GO" id="GO:0046872">
    <property type="term" value="F:metal ion binding"/>
    <property type="evidence" value="ECO:0007669"/>
    <property type="project" value="InterPro"/>
</dbReference>
<keyword evidence="4" id="KW-1185">Reference proteome</keyword>
<gene>
    <name evidence="3" type="ORF">FB561_5206</name>
</gene>
<dbReference type="EMBL" id="VIVK01000001">
    <property type="protein sequence ID" value="TWD84033.1"/>
    <property type="molecule type" value="Genomic_DNA"/>
</dbReference>
<dbReference type="Proteomes" id="UP000318380">
    <property type="component" value="Unassembled WGS sequence"/>
</dbReference>
<dbReference type="RefSeq" id="WP_145811100.1">
    <property type="nucleotide sequence ID" value="NZ_VIVK01000001.1"/>
</dbReference>
<dbReference type="InterPro" id="IPR017517">
    <property type="entry name" value="Maleyloyr_isom"/>
</dbReference>
<dbReference type="InterPro" id="IPR024344">
    <property type="entry name" value="MDMPI_metal-binding"/>
</dbReference>
<dbReference type="Pfam" id="PF07398">
    <property type="entry name" value="MDMPI_C"/>
    <property type="match status" value="1"/>
</dbReference>
<evidence type="ECO:0000259" key="1">
    <source>
        <dbReference type="Pfam" id="PF07398"/>
    </source>
</evidence>
<feature type="domain" description="MDMPI C-terminal" evidence="1">
    <location>
        <begin position="146"/>
        <end position="247"/>
    </location>
</feature>
<comment type="caution">
    <text evidence="3">The sequence shown here is derived from an EMBL/GenBank/DDBJ whole genome shotgun (WGS) entry which is preliminary data.</text>
</comment>
<name>A0A561BYU3_9ACTN</name>
<organism evidence="3 4">
    <name type="scientific">Kribbella amoyensis</name>
    <dbReference type="NCBI Taxonomy" id="996641"/>
    <lineage>
        <taxon>Bacteria</taxon>
        <taxon>Bacillati</taxon>
        <taxon>Actinomycetota</taxon>
        <taxon>Actinomycetes</taxon>
        <taxon>Propionibacteriales</taxon>
        <taxon>Kribbellaceae</taxon>
        <taxon>Kribbella</taxon>
    </lineage>
</organism>
<dbReference type="AlphaFoldDB" id="A0A561BYU3"/>
<sequence>MNTSAYLDAVVEQTKTFAEWVDGKDASAPVPTCPEWTLADLVDHVGSVQRMVTMLVSDRMAEPSKAFEGYVPAPTDSAEWGAWLTGTAAEAQQAFSSVDDTTPVWDPSGAAAGVPFWSRRLFGEVCVHRADAAATVGKPYELAPEYAVEAIEDWLDTLTSQGYWENRPDFAEGMRGDGQTLHFHATDAAGEWLARRQPDRVALERTHGEADVTVSGHASDLLLVISRRSPLSAVPGLDIQGERALFEHWVGHMDWVTG</sequence>
<dbReference type="InterPro" id="IPR034660">
    <property type="entry name" value="DinB/YfiT-like"/>
</dbReference>
<protein>
    <submittedName>
        <fullName evidence="3">Uncharacterized protein (TIGR03083 family)</fullName>
    </submittedName>
</protein>
<dbReference type="Pfam" id="PF11716">
    <property type="entry name" value="MDMPI_N"/>
    <property type="match status" value="1"/>
</dbReference>
<dbReference type="PANTHER" id="PTHR40758:SF1">
    <property type="entry name" value="CONSERVED PROTEIN"/>
    <property type="match status" value="1"/>
</dbReference>
<dbReference type="OrthoDB" id="3671213at2"/>
<accession>A0A561BYU3</accession>
<evidence type="ECO:0000259" key="2">
    <source>
        <dbReference type="Pfam" id="PF11716"/>
    </source>
</evidence>
<dbReference type="Gene3D" id="1.20.120.450">
    <property type="entry name" value="dinb family like domain"/>
    <property type="match status" value="1"/>
</dbReference>
<feature type="domain" description="Mycothiol-dependent maleylpyruvate isomerase metal-binding" evidence="2">
    <location>
        <begin position="8"/>
        <end position="133"/>
    </location>
</feature>
<dbReference type="InterPro" id="IPR010872">
    <property type="entry name" value="MDMPI_C-term_domain"/>
</dbReference>
<evidence type="ECO:0000313" key="4">
    <source>
        <dbReference type="Proteomes" id="UP000318380"/>
    </source>
</evidence>
<dbReference type="PANTHER" id="PTHR40758">
    <property type="entry name" value="CONSERVED PROTEIN"/>
    <property type="match status" value="1"/>
</dbReference>
<dbReference type="NCBIfam" id="TIGR03083">
    <property type="entry name" value="maleylpyruvate isomerase family mycothiol-dependent enzyme"/>
    <property type="match status" value="1"/>
</dbReference>
<dbReference type="GO" id="GO:0005886">
    <property type="term" value="C:plasma membrane"/>
    <property type="evidence" value="ECO:0007669"/>
    <property type="project" value="TreeGrafter"/>
</dbReference>